<name>A0A3G5ACC7_9VIRU</name>
<evidence type="ECO:0000256" key="1">
    <source>
        <dbReference type="SAM" id="MobiDB-lite"/>
    </source>
</evidence>
<sequence>MSKKEQLEQLKNFYSQNDKKPANSRKKKSKVRVKTTTTTTIIEDRIPIRNYHDYKALPLPLPLQPKVEIFIPTYIQYCMYNVSTFRKGYCVACGKRVYIEQIMELTDGNQTIICCHCGVDALVADEYFVSVMDRVGIDDVVTLIDLWHEMGFGRR</sequence>
<dbReference type="EMBL" id="MK072431">
    <property type="protein sequence ID" value="AYV84885.1"/>
    <property type="molecule type" value="Genomic_DNA"/>
</dbReference>
<protein>
    <submittedName>
        <fullName evidence="2">Uncharacterized protein</fullName>
    </submittedName>
</protein>
<reference evidence="2" key="1">
    <citation type="submission" date="2018-10" db="EMBL/GenBank/DDBJ databases">
        <title>Hidden diversity of soil giant viruses.</title>
        <authorList>
            <person name="Schulz F."/>
            <person name="Alteio L."/>
            <person name="Goudeau D."/>
            <person name="Ryan E.M."/>
            <person name="Malmstrom R.R."/>
            <person name="Blanchard J."/>
            <person name="Woyke T."/>
        </authorList>
    </citation>
    <scope>NUCLEOTIDE SEQUENCE</scope>
    <source>
        <strain evidence="2">HYV1</strain>
    </source>
</reference>
<feature type="region of interest" description="Disordered" evidence="1">
    <location>
        <begin position="1"/>
        <end position="30"/>
    </location>
</feature>
<gene>
    <name evidence="2" type="ORF">Hyperionvirus49_2</name>
</gene>
<evidence type="ECO:0000313" key="2">
    <source>
        <dbReference type="EMBL" id="AYV84885.1"/>
    </source>
</evidence>
<organism evidence="2">
    <name type="scientific">Hyperionvirus sp</name>
    <dbReference type="NCBI Taxonomy" id="2487770"/>
    <lineage>
        <taxon>Viruses</taxon>
        <taxon>Varidnaviria</taxon>
        <taxon>Bamfordvirae</taxon>
        <taxon>Nucleocytoviricota</taxon>
        <taxon>Megaviricetes</taxon>
        <taxon>Imitervirales</taxon>
        <taxon>Mimiviridae</taxon>
        <taxon>Klosneuvirinae</taxon>
    </lineage>
</organism>
<accession>A0A3G5ACC7</accession>
<proteinExistence type="predicted"/>